<evidence type="ECO:0000313" key="7">
    <source>
        <dbReference type="Proteomes" id="UP000243376"/>
    </source>
</evidence>
<organism evidence="6 7">
    <name type="scientific">Chloroflexus aggregans</name>
    <dbReference type="NCBI Taxonomy" id="152260"/>
    <lineage>
        <taxon>Bacteria</taxon>
        <taxon>Bacillati</taxon>
        <taxon>Chloroflexota</taxon>
        <taxon>Chloroflexia</taxon>
        <taxon>Chloroflexales</taxon>
        <taxon>Chloroflexineae</taxon>
        <taxon>Chloroflexaceae</taxon>
        <taxon>Chloroflexus</taxon>
    </lineage>
</organism>
<keyword evidence="4 5" id="KW-0131">Cell cycle</keyword>
<dbReference type="GO" id="GO:0005737">
    <property type="term" value="C:cytoplasm"/>
    <property type="evidence" value="ECO:0007669"/>
    <property type="project" value="UniProtKB-SubCell"/>
</dbReference>
<dbReference type="GO" id="GO:0006260">
    <property type="term" value="P:DNA replication"/>
    <property type="evidence" value="ECO:0007669"/>
    <property type="project" value="UniProtKB-UniRule"/>
</dbReference>
<evidence type="ECO:0000256" key="5">
    <source>
        <dbReference type="HAMAP-Rule" id="MF_01804"/>
    </source>
</evidence>
<dbReference type="PIRSF" id="PIRSF019345">
    <property type="entry name" value="ScpB"/>
    <property type="match status" value="1"/>
</dbReference>
<dbReference type="GO" id="GO:0051301">
    <property type="term" value="P:cell division"/>
    <property type="evidence" value="ECO:0007669"/>
    <property type="project" value="UniProtKB-KW"/>
</dbReference>
<evidence type="ECO:0000256" key="3">
    <source>
        <dbReference type="ARBA" id="ARBA00022829"/>
    </source>
</evidence>
<keyword evidence="3 5" id="KW-0159">Chromosome partition</keyword>
<name>A0A2J6X5Q7_9CHLR</name>
<dbReference type="PANTHER" id="PTHR34298">
    <property type="entry name" value="SEGREGATION AND CONDENSATION PROTEIN B"/>
    <property type="match status" value="1"/>
</dbReference>
<comment type="function">
    <text evidence="5">Participates in chromosomal partition during cell division. May act via the formation of a condensin-like complex containing Smc and ScpA that pull DNA away from mid-cell into both cell halves.</text>
</comment>
<dbReference type="GO" id="GO:0051304">
    <property type="term" value="P:chromosome separation"/>
    <property type="evidence" value="ECO:0007669"/>
    <property type="project" value="InterPro"/>
</dbReference>
<dbReference type="Gene3D" id="1.10.10.10">
    <property type="entry name" value="Winged helix-like DNA-binding domain superfamily/Winged helix DNA-binding domain"/>
    <property type="match status" value="2"/>
</dbReference>
<evidence type="ECO:0000256" key="2">
    <source>
        <dbReference type="ARBA" id="ARBA00022618"/>
    </source>
</evidence>
<evidence type="ECO:0000313" key="6">
    <source>
        <dbReference type="EMBL" id="PMP82003.1"/>
    </source>
</evidence>
<reference evidence="6 7" key="1">
    <citation type="submission" date="2018-01" db="EMBL/GenBank/DDBJ databases">
        <title>Metagenomic assembled genomes from two thermal pools in the Uzon Caldera, Kamchatka, Russia.</title>
        <authorList>
            <person name="Wilkins L."/>
            <person name="Ettinger C."/>
        </authorList>
    </citation>
    <scope>NUCLEOTIDE SEQUENCE [LARGE SCALE GENOMIC DNA]</scope>
    <source>
        <strain evidence="6">ZAV-02</strain>
    </source>
</reference>
<protein>
    <recommendedName>
        <fullName evidence="5">Segregation and condensation protein B</fullName>
    </recommendedName>
</protein>
<dbReference type="InterPro" id="IPR036388">
    <property type="entry name" value="WH-like_DNA-bd_sf"/>
</dbReference>
<dbReference type="InterPro" id="IPR036390">
    <property type="entry name" value="WH_DNA-bd_sf"/>
</dbReference>
<comment type="similarity">
    <text evidence="5">Belongs to the ScpB family.</text>
</comment>
<dbReference type="SUPFAM" id="SSF46785">
    <property type="entry name" value="Winged helix' DNA-binding domain"/>
    <property type="match status" value="2"/>
</dbReference>
<dbReference type="EMBL" id="PNIQ01000490">
    <property type="protein sequence ID" value="PMP82003.1"/>
    <property type="molecule type" value="Genomic_DNA"/>
</dbReference>
<dbReference type="AlphaFoldDB" id="A0A2J6X5Q7"/>
<proteinExistence type="inferred from homology"/>
<comment type="caution">
    <text evidence="6">The sequence shown here is derived from an EMBL/GenBank/DDBJ whole genome shotgun (WGS) entry which is preliminary data.</text>
</comment>
<evidence type="ECO:0000256" key="4">
    <source>
        <dbReference type="ARBA" id="ARBA00023306"/>
    </source>
</evidence>
<dbReference type="NCBIfam" id="TIGR00281">
    <property type="entry name" value="SMC-Scp complex subunit ScpB"/>
    <property type="match status" value="1"/>
</dbReference>
<keyword evidence="2 5" id="KW-0132">Cell division</keyword>
<gene>
    <name evidence="5 6" type="primary">scpB</name>
    <name evidence="6" type="ORF">C0184_07445</name>
</gene>
<comment type="subunit">
    <text evidence="5">Homodimer. Homodimerization may be required to stabilize the binding of ScpA to the Smc head domains. Component of a cohesin-like complex composed of ScpA, ScpB and the Smc homodimer, in which ScpA and ScpB bind to the head domain of Smc. The presence of the three proteins is required for the association of the complex with DNA.</text>
</comment>
<dbReference type="PANTHER" id="PTHR34298:SF2">
    <property type="entry name" value="SEGREGATION AND CONDENSATION PROTEIN B"/>
    <property type="match status" value="1"/>
</dbReference>
<sequence length="189" mass="20504">MSDSEQLSSVSDQPPLFPPLPTPSLLQLIEAVLFVAGEPVTLEQLARVLEVSPEQIEAAIEELSASYAQRGIRLQRHGDQLMLVSAPEAASVIRRFLGSQNGQRLSHAALETLAIIAYRQPITRAQIESIRGVDSSAALRALLARDLICEVGRLETLGRPILYATTPTFLQQFGLTSLADLPPVDLPES</sequence>
<dbReference type="HAMAP" id="MF_01804">
    <property type="entry name" value="ScpB"/>
    <property type="match status" value="1"/>
</dbReference>
<comment type="subcellular location">
    <subcellularLocation>
        <location evidence="5">Cytoplasm</location>
    </subcellularLocation>
    <text evidence="5">Associated with two foci at the outer edges of the nucleoid region in young cells, and at four foci within both cell halves in older cells.</text>
</comment>
<dbReference type="Pfam" id="PF04079">
    <property type="entry name" value="SMC_ScpB"/>
    <property type="match status" value="1"/>
</dbReference>
<evidence type="ECO:0000256" key="1">
    <source>
        <dbReference type="ARBA" id="ARBA00022490"/>
    </source>
</evidence>
<dbReference type="Proteomes" id="UP000243376">
    <property type="component" value="Unassembled WGS sequence"/>
</dbReference>
<accession>A0A2J6X5Q7</accession>
<dbReference type="InterPro" id="IPR005234">
    <property type="entry name" value="ScpB_csome_segregation"/>
</dbReference>
<keyword evidence="1 5" id="KW-0963">Cytoplasm</keyword>